<keyword evidence="2" id="KW-1185">Reference proteome</keyword>
<name>A0A9P5X9Z4_9AGAR</name>
<sequence>FLLDIPSELKQHGVHPAFHTNPLCIHVPNDNCWFPGRQLPQVVSLGHVEEWSMDWIITHTGQGKNALFQLQYKTGDQVWLPHHEVSRLEALTQYFELLGATSISNLPRSKNVPDDGDN</sequence>
<gene>
    <name evidence="1" type="ORF">P691DRAFT_611582</name>
</gene>
<feature type="non-terminal residue" evidence="1">
    <location>
        <position position="118"/>
    </location>
</feature>
<reference evidence="1" key="1">
    <citation type="submission" date="2020-11" db="EMBL/GenBank/DDBJ databases">
        <authorList>
            <consortium name="DOE Joint Genome Institute"/>
            <person name="Ahrendt S."/>
            <person name="Riley R."/>
            <person name="Andreopoulos W."/>
            <person name="Labutti K."/>
            <person name="Pangilinan J."/>
            <person name="Ruiz-Duenas F.J."/>
            <person name="Barrasa J.M."/>
            <person name="Sanchez-Garcia M."/>
            <person name="Camarero S."/>
            <person name="Miyauchi S."/>
            <person name="Serrano A."/>
            <person name="Linde D."/>
            <person name="Babiker R."/>
            <person name="Drula E."/>
            <person name="Ayuso-Fernandez I."/>
            <person name="Pacheco R."/>
            <person name="Padilla G."/>
            <person name="Ferreira P."/>
            <person name="Barriuso J."/>
            <person name="Kellner H."/>
            <person name="Castanera R."/>
            <person name="Alfaro M."/>
            <person name="Ramirez L."/>
            <person name="Pisabarro A.G."/>
            <person name="Kuo A."/>
            <person name="Tritt A."/>
            <person name="Lipzen A."/>
            <person name="He G."/>
            <person name="Yan M."/>
            <person name="Ng V."/>
            <person name="Cullen D."/>
            <person name="Martin F."/>
            <person name="Rosso M.-N."/>
            <person name="Henrissat B."/>
            <person name="Hibbett D."/>
            <person name="Martinez A.T."/>
            <person name="Grigoriev I.V."/>
        </authorList>
    </citation>
    <scope>NUCLEOTIDE SEQUENCE</scope>
    <source>
        <strain evidence="1">MF-IS2</strain>
    </source>
</reference>
<organism evidence="1 2">
    <name type="scientific">Macrolepiota fuliginosa MF-IS2</name>
    <dbReference type="NCBI Taxonomy" id="1400762"/>
    <lineage>
        <taxon>Eukaryota</taxon>
        <taxon>Fungi</taxon>
        <taxon>Dikarya</taxon>
        <taxon>Basidiomycota</taxon>
        <taxon>Agaricomycotina</taxon>
        <taxon>Agaricomycetes</taxon>
        <taxon>Agaricomycetidae</taxon>
        <taxon>Agaricales</taxon>
        <taxon>Agaricineae</taxon>
        <taxon>Agaricaceae</taxon>
        <taxon>Macrolepiota</taxon>
    </lineage>
</organism>
<comment type="caution">
    <text evidence="1">The sequence shown here is derived from an EMBL/GenBank/DDBJ whole genome shotgun (WGS) entry which is preliminary data.</text>
</comment>
<protein>
    <recommendedName>
        <fullName evidence="3">Chromo domain-containing protein</fullName>
    </recommendedName>
</protein>
<proteinExistence type="predicted"/>
<evidence type="ECO:0000313" key="1">
    <source>
        <dbReference type="EMBL" id="KAF9447437.1"/>
    </source>
</evidence>
<dbReference type="EMBL" id="MU151199">
    <property type="protein sequence ID" value="KAF9447437.1"/>
    <property type="molecule type" value="Genomic_DNA"/>
</dbReference>
<evidence type="ECO:0008006" key="3">
    <source>
        <dbReference type="Google" id="ProtNLM"/>
    </source>
</evidence>
<accession>A0A9P5X9Z4</accession>
<dbReference type="Proteomes" id="UP000807342">
    <property type="component" value="Unassembled WGS sequence"/>
</dbReference>
<dbReference type="OrthoDB" id="3211671at2759"/>
<feature type="non-terminal residue" evidence="1">
    <location>
        <position position="1"/>
    </location>
</feature>
<dbReference type="AlphaFoldDB" id="A0A9P5X9Z4"/>
<evidence type="ECO:0000313" key="2">
    <source>
        <dbReference type="Proteomes" id="UP000807342"/>
    </source>
</evidence>